<dbReference type="KEGG" id="ela:UCREL1_10085"/>
<feature type="compositionally biased region" description="Polar residues" evidence="1">
    <location>
        <begin position="605"/>
        <end position="627"/>
    </location>
</feature>
<feature type="compositionally biased region" description="Basic residues" evidence="1">
    <location>
        <begin position="632"/>
        <end position="653"/>
    </location>
</feature>
<dbReference type="STRING" id="1287681.M7T8I2"/>
<dbReference type="AlphaFoldDB" id="M7T8I2"/>
<reference evidence="3" key="1">
    <citation type="journal article" date="2013" name="Genome Announc.">
        <title>Draft genome sequence of the grapevine dieback fungus Eutypa lata UCR-EL1.</title>
        <authorList>
            <person name="Blanco-Ulate B."/>
            <person name="Rolshausen P.E."/>
            <person name="Cantu D."/>
        </authorList>
    </citation>
    <scope>NUCLEOTIDE SEQUENCE [LARGE SCALE GENOMIC DNA]</scope>
    <source>
        <strain evidence="3">UCR-EL1</strain>
    </source>
</reference>
<gene>
    <name evidence="2" type="ORF">UCREL1_10085</name>
</gene>
<dbReference type="OMA" id="DDKSGMF"/>
<feature type="compositionally biased region" description="Low complexity" evidence="1">
    <location>
        <begin position="729"/>
        <end position="740"/>
    </location>
</feature>
<feature type="compositionally biased region" description="Polar residues" evidence="1">
    <location>
        <begin position="459"/>
        <end position="468"/>
    </location>
</feature>
<feature type="compositionally biased region" description="Basic and acidic residues" evidence="1">
    <location>
        <begin position="770"/>
        <end position="779"/>
    </location>
</feature>
<dbReference type="HOGENOM" id="CLU_343274_0_0_1"/>
<feature type="compositionally biased region" description="Polar residues" evidence="1">
    <location>
        <begin position="539"/>
        <end position="551"/>
    </location>
</feature>
<evidence type="ECO:0000256" key="1">
    <source>
        <dbReference type="SAM" id="MobiDB-lite"/>
    </source>
</evidence>
<dbReference type="Proteomes" id="UP000012174">
    <property type="component" value="Unassembled WGS sequence"/>
</dbReference>
<sequence>MAFTAVHYPMDKDQHQLPYWPDNDELVAVGPESFFDQFVTFDAGDPGGATVDLSAEDLFEEDPPSPSLILDSLKDDSLTNSSNGQQDHHPNTGQLPAVPDAVDPTGAVSAADASPFPISSPREIANHIHNHHHNGSSAPPPDLLSVLANDPVLGGSISDSELLRLEGISLRSPKANATAPSSPLLLAPANPPSLSPRKHNRFVQSVHSTIRRVTHRSSRPALAVAVADHSRHIGPHSTPIMDDMFKRDARSAGQYQQPQEQHHFQQQQYTDANVSPHHHGHVSEGLDLMIKAEPVDNDGLPLSPPLTGTIPAPGQHGMRFVSGHLDDPFSDSLMGAAVSTGIQGQDTPLSTPLLEGNDPFYQHAMSAVTESSSSGNNAYGQVKQETHQDSNATWSTMNGLLATTPTDDTQLWSTASAGANAVYNADNSSNHNGHNGDLLGSGWWDIDGEGHNHHHHHASSNVSPMHNNSSSQSQQQILADLSYEFANSTDELSGLMIHMPQPRQPQAAVLSAATVNSLNLSAGNDDGDDRVVREVRANNGSSFPMPTLSSTPSHHHYHGQQQQQQQHYHQHTPHHSTGGEGGGRTYTERRPRPRAPSSGARHHGSMTSPRKLQHSRSAYSIRESSTSPTPTHARHPHYPHPHPHPHHHSHQQHRSSSISVRKRRSFNNGSSGGSGGNGSNRRAGSSSHHHHHHHEPQTPRSATSSGSFGGDIGGGGGGGGGNEIGGGATATTPRGRASGTIGFVNFTPSDKNVLMTGVAPSGSSKTKARREKEMQDRQRKLSEATIRAVKAAGGDVDKFIEQGVLFVNGVEQHQHPLHLHQHQHLHQNQQLLYDDGEGYVGGERC</sequence>
<evidence type="ECO:0000313" key="3">
    <source>
        <dbReference type="Proteomes" id="UP000012174"/>
    </source>
</evidence>
<name>M7T8I2_EUTLA</name>
<feature type="region of interest" description="Disordered" evidence="1">
    <location>
        <begin position="58"/>
        <end position="121"/>
    </location>
</feature>
<organism evidence="2 3">
    <name type="scientific">Eutypa lata (strain UCR-EL1)</name>
    <name type="common">Grapevine dieback disease fungus</name>
    <name type="synonym">Eutypa armeniacae</name>
    <dbReference type="NCBI Taxonomy" id="1287681"/>
    <lineage>
        <taxon>Eukaryota</taxon>
        <taxon>Fungi</taxon>
        <taxon>Dikarya</taxon>
        <taxon>Ascomycota</taxon>
        <taxon>Pezizomycotina</taxon>
        <taxon>Sordariomycetes</taxon>
        <taxon>Xylariomycetidae</taxon>
        <taxon>Xylariales</taxon>
        <taxon>Diatrypaceae</taxon>
        <taxon>Eutypa</taxon>
    </lineage>
</organism>
<feature type="compositionally biased region" description="Low complexity" evidence="1">
    <location>
        <begin position="175"/>
        <end position="188"/>
    </location>
</feature>
<dbReference type="OrthoDB" id="2575228at2759"/>
<feature type="region of interest" description="Disordered" evidence="1">
    <location>
        <begin position="451"/>
        <end position="475"/>
    </location>
</feature>
<keyword evidence="3" id="KW-1185">Reference proteome</keyword>
<feature type="compositionally biased region" description="Gly residues" evidence="1">
    <location>
        <begin position="707"/>
        <end position="728"/>
    </location>
</feature>
<proteinExistence type="predicted"/>
<protein>
    <submittedName>
        <fullName evidence="2">Putative developmental regulatory protein</fullName>
    </submittedName>
</protein>
<dbReference type="eggNOG" id="ENOG502S8IT">
    <property type="taxonomic scope" value="Eukaryota"/>
</dbReference>
<feature type="region of interest" description="Disordered" evidence="1">
    <location>
        <begin position="754"/>
        <end position="779"/>
    </location>
</feature>
<evidence type="ECO:0000313" key="2">
    <source>
        <dbReference type="EMBL" id="EMR62970.1"/>
    </source>
</evidence>
<feature type="region of interest" description="Disordered" evidence="1">
    <location>
        <begin position="173"/>
        <end position="198"/>
    </location>
</feature>
<accession>M7T8I2</accession>
<dbReference type="EMBL" id="KB707328">
    <property type="protein sequence ID" value="EMR62970.1"/>
    <property type="molecule type" value="Genomic_DNA"/>
</dbReference>
<feature type="region of interest" description="Disordered" evidence="1">
    <location>
        <begin position="539"/>
        <end position="742"/>
    </location>
</feature>